<dbReference type="Pfam" id="PF25762">
    <property type="entry name" value="HAUS1"/>
    <property type="match status" value="1"/>
</dbReference>
<evidence type="ECO:0000256" key="7">
    <source>
        <dbReference type="ARBA" id="ARBA00023054"/>
    </source>
</evidence>
<evidence type="ECO:0000256" key="3">
    <source>
        <dbReference type="ARBA" id="ARBA00022490"/>
    </source>
</evidence>
<evidence type="ECO:0000256" key="5">
    <source>
        <dbReference type="ARBA" id="ARBA00022701"/>
    </source>
</evidence>
<evidence type="ECO:0000256" key="9">
    <source>
        <dbReference type="ARBA" id="ARBA00023306"/>
    </source>
</evidence>
<reference evidence="10 11" key="1">
    <citation type="journal article" date="2021" name="Elife">
        <title>Chloroplast acquisition without the gene transfer in kleptoplastic sea slugs, Plakobranchus ocellatus.</title>
        <authorList>
            <person name="Maeda T."/>
            <person name="Takahashi S."/>
            <person name="Yoshida T."/>
            <person name="Shimamura S."/>
            <person name="Takaki Y."/>
            <person name="Nagai Y."/>
            <person name="Toyoda A."/>
            <person name="Suzuki Y."/>
            <person name="Arimoto A."/>
            <person name="Ishii H."/>
            <person name="Satoh N."/>
            <person name="Nishiyama T."/>
            <person name="Hasebe M."/>
            <person name="Maruyama T."/>
            <person name="Minagawa J."/>
            <person name="Obokata J."/>
            <person name="Shigenobu S."/>
        </authorList>
    </citation>
    <scope>NUCLEOTIDE SEQUENCE [LARGE SCALE GENOMIC DNA]</scope>
</reference>
<dbReference type="GO" id="GO:0070652">
    <property type="term" value="C:HAUS complex"/>
    <property type="evidence" value="ECO:0007669"/>
    <property type="project" value="InterPro"/>
</dbReference>
<dbReference type="Proteomes" id="UP000762676">
    <property type="component" value="Unassembled WGS sequence"/>
</dbReference>
<dbReference type="EMBL" id="BMAT01002374">
    <property type="protein sequence ID" value="GFS05724.1"/>
    <property type="molecule type" value="Genomic_DNA"/>
</dbReference>
<evidence type="ECO:0000313" key="10">
    <source>
        <dbReference type="EMBL" id="GFS05724.1"/>
    </source>
</evidence>
<keyword evidence="8" id="KW-0206">Cytoskeleton</keyword>
<protein>
    <submittedName>
        <fullName evidence="10">HAUS augmin-like complex subunit 1</fullName>
    </submittedName>
</protein>
<evidence type="ECO:0000256" key="4">
    <source>
        <dbReference type="ARBA" id="ARBA00022618"/>
    </source>
</evidence>
<dbReference type="GO" id="GO:0051225">
    <property type="term" value="P:spindle assembly"/>
    <property type="evidence" value="ECO:0007669"/>
    <property type="project" value="InterPro"/>
</dbReference>
<dbReference type="GO" id="GO:0051301">
    <property type="term" value="P:cell division"/>
    <property type="evidence" value="ECO:0007669"/>
    <property type="project" value="UniProtKB-KW"/>
</dbReference>
<comment type="similarity">
    <text evidence="2">Belongs to the HAUS1 family.</text>
</comment>
<accession>A0AAV4I9G9</accession>
<dbReference type="PANTHER" id="PTHR31570">
    <property type="entry name" value="HAUS AUGMIN-LIKE COMPLEX SUBUNIT 1"/>
    <property type="match status" value="1"/>
</dbReference>
<keyword evidence="4" id="KW-0132">Cell division</keyword>
<organism evidence="10 11">
    <name type="scientific">Elysia marginata</name>
    <dbReference type="NCBI Taxonomy" id="1093978"/>
    <lineage>
        <taxon>Eukaryota</taxon>
        <taxon>Metazoa</taxon>
        <taxon>Spiralia</taxon>
        <taxon>Lophotrochozoa</taxon>
        <taxon>Mollusca</taxon>
        <taxon>Gastropoda</taxon>
        <taxon>Heterobranchia</taxon>
        <taxon>Euthyneura</taxon>
        <taxon>Panpulmonata</taxon>
        <taxon>Sacoglossa</taxon>
        <taxon>Placobranchoidea</taxon>
        <taxon>Plakobranchidae</taxon>
        <taxon>Elysia</taxon>
    </lineage>
</organism>
<dbReference type="PRINTS" id="PR02087">
    <property type="entry name" value="HAUSAUGMINL1"/>
</dbReference>
<evidence type="ECO:0000256" key="2">
    <source>
        <dbReference type="ARBA" id="ARBA00005479"/>
    </source>
</evidence>
<evidence type="ECO:0000256" key="1">
    <source>
        <dbReference type="ARBA" id="ARBA00004186"/>
    </source>
</evidence>
<keyword evidence="3" id="KW-0963">Cytoplasm</keyword>
<evidence type="ECO:0000256" key="6">
    <source>
        <dbReference type="ARBA" id="ARBA00022776"/>
    </source>
</evidence>
<keyword evidence="6" id="KW-0498">Mitosis</keyword>
<dbReference type="GO" id="GO:0005819">
    <property type="term" value="C:spindle"/>
    <property type="evidence" value="ECO:0007669"/>
    <property type="project" value="UniProtKB-SubCell"/>
</dbReference>
<name>A0AAV4I9G9_9GAST</name>
<evidence type="ECO:0000313" key="11">
    <source>
        <dbReference type="Proteomes" id="UP000762676"/>
    </source>
</evidence>
<keyword evidence="9" id="KW-0131">Cell cycle</keyword>
<comment type="subcellular location">
    <subcellularLocation>
        <location evidence="1">Cytoplasm</location>
        <location evidence="1">Cytoskeleton</location>
        <location evidence="1">Spindle</location>
    </subcellularLocation>
</comment>
<proteinExistence type="inferred from homology"/>
<keyword evidence="7" id="KW-0175">Coiled coil</keyword>
<evidence type="ECO:0000256" key="8">
    <source>
        <dbReference type="ARBA" id="ARBA00023212"/>
    </source>
</evidence>
<sequence length="144" mass="16368">MNVLFREAVCERSRCEGEWKTCECSRLAARAERRASEVKVKVMAWLSNIFGDEQIPDFEINQQTIEFLHQLSQETLQHDQHLQLVTTDFKQKASEYNAEAKRLSGILHRLHLPPESLTKAGASSLTALSKLGILLDVKDSSNTR</sequence>
<comment type="caution">
    <text evidence="10">The sequence shown here is derived from an EMBL/GenBank/DDBJ whole genome shotgun (WGS) entry which is preliminary data.</text>
</comment>
<dbReference type="InterPro" id="IPR026243">
    <property type="entry name" value="HAUS1"/>
</dbReference>
<dbReference type="AlphaFoldDB" id="A0AAV4I9G9"/>
<keyword evidence="5" id="KW-0493">Microtubule</keyword>
<dbReference type="GO" id="GO:0005829">
    <property type="term" value="C:cytosol"/>
    <property type="evidence" value="ECO:0007669"/>
    <property type="project" value="TreeGrafter"/>
</dbReference>
<dbReference type="GO" id="GO:0005874">
    <property type="term" value="C:microtubule"/>
    <property type="evidence" value="ECO:0007669"/>
    <property type="project" value="UniProtKB-KW"/>
</dbReference>
<keyword evidence="11" id="KW-1185">Reference proteome</keyword>
<dbReference type="PANTHER" id="PTHR31570:SF1">
    <property type="entry name" value="HAUS AUGMIN-LIKE COMPLEX SUBUNIT 1"/>
    <property type="match status" value="1"/>
</dbReference>
<gene>
    <name evidence="10" type="ORF">ElyMa_001207500</name>
</gene>